<keyword evidence="2" id="KW-1185">Reference proteome</keyword>
<organism evidence="1 2">
    <name type="scientific">Mytilus coruscus</name>
    <name type="common">Sea mussel</name>
    <dbReference type="NCBI Taxonomy" id="42192"/>
    <lineage>
        <taxon>Eukaryota</taxon>
        <taxon>Metazoa</taxon>
        <taxon>Spiralia</taxon>
        <taxon>Lophotrochozoa</taxon>
        <taxon>Mollusca</taxon>
        <taxon>Bivalvia</taxon>
        <taxon>Autobranchia</taxon>
        <taxon>Pteriomorphia</taxon>
        <taxon>Mytilida</taxon>
        <taxon>Mytiloidea</taxon>
        <taxon>Mytilidae</taxon>
        <taxon>Mytilinae</taxon>
        <taxon>Mytilus</taxon>
    </lineage>
</organism>
<evidence type="ECO:0000313" key="1">
    <source>
        <dbReference type="EMBL" id="CAC5372138.1"/>
    </source>
</evidence>
<gene>
    <name evidence="1" type="ORF">MCOR_10333</name>
</gene>
<proteinExistence type="predicted"/>
<dbReference type="Proteomes" id="UP000507470">
    <property type="component" value="Unassembled WGS sequence"/>
</dbReference>
<dbReference type="AlphaFoldDB" id="A0A6J8ARL8"/>
<accession>A0A6J8ARL8</accession>
<evidence type="ECO:0000313" key="2">
    <source>
        <dbReference type="Proteomes" id="UP000507470"/>
    </source>
</evidence>
<name>A0A6J8ARL8_MYTCO</name>
<dbReference type="EMBL" id="CACVKT020001835">
    <property type="protein sequence ID" value="CAC5372138.1"/>
    <property type="molecule type" value="Genomic_DNA"/>
</dbReference>
<reference evidence="1 2" key="1">
    <citation type="submission" date="2020-06" db="EMBL/GenBank/DDBJ databases">
        <authorList>
            <person name="Li R."/>
            <person name="Bekaert M."/>
        </authorList>
    </citation>
    <scope>NUCLEOTIDE SEQUENCE [LARGE SCALE GENOMIC DNA]</scope>
    <source>
        <strain evidence="2">wild</strain>
    </source>
</reference>
<sequence length="216" mass="25193">MRDKPLNEMLKVESVSLLMRLLRDFGRNTLPLLIRKVSFIQKQFVAATIVSLREIISEDFVRSLLNQGIKWSDYWPEKIPICTLHIALTIGYFTRFNYNMAIYCLRCIKNTPTRGARIIVVRDRNGTPHQSTVGFCGHVPCTLKTHQCARLIDEFSKRTNEFLIISYENVFYDTDEDEAWNILSNNSSIFCLQPLYCCPPKKSDKNIETYLLPWDE</sequence>
<protein>
    <submittedName>
        <fullName evidence="1">Uncharacterized protein</fullName>
    </submittedName>
</protein>